<dbReference type="Gene3D" id="3.40.50.10910">
    <property type="entry name" value="Amidohydrolase"/>
    <property type="match status" value="1"/>
</dbReference>
<evidence type="ECO:0000313" key="2">
    <source>
        <dbReference type="EMBL" id="ETJ39259.1"/>
    </source>
</evidence>
<dbReference type="SUPFAM" id="SSF51338">
    <property type="entry name" value="Composite domain of metallo-dependent hydrolases"/>
    <property type="match status" value="1"/>
</dbReference>
<dbReference type="InterPro" id="IPR057744">
    <property type="entry name" value="OTAase-like"/>
</dbReference>
<dbReference type="PANTHER" id="PTHR43135">
    <property type="entry name" value="ALPHA-D-RIBOSE 1-METHYLPHOSPHONATE 5-TRIPHOSPHATE DIPHOSPHATASE"/>
    <property type="match status" value="1"/>
</dbReference>
<keyword evidence="2" id="KW-0378">Hydrolase</keyword>
<sequence>MGVDYMNYVLKNANIFDGKNNENIQKNMMVIIEDGKIKDIKQSNDDIGEDYKIIDLKGQYLLPGLINLHAHLFGTGKPSKALGGGSGQKLLVKFVNTSLGKPVIDSLVKKHVTTALNSGVTTIRSSGDFCFSDVRVRDKINSGEIIGPRLIVPGPAITCVGGHGDGTFAVSNDDPNTLAEYVKSHKDKGVDYIKICVTGGVMDAKKKGEPGEVKMTLEQTKAVCDMAHRLGLKVASHTESSNGIEVALAGGVDTVEHGSFLDENLVQKFKENNSAFIVTTSPALPLAKLSPNITKLNEMCVYNSNVILDGMVKGAKEALKNNIPVGLGTDASCPLVTPYDMWREVYYFAEFYGVSNAFAIHTATLKNAQILGIDDITGSIDVGKQADLIVVKENPLENIKSLRKVNMVMVGGKLIESPKYERHEQIDEWLDYLSTQGVNVCL</sequence>
<proteinExistence type="predicted"/>
<protein>
    <submittedName>
        <fullName evidence="2">Amidohydrolase</fullName>
    </submittedName>
</protein>
<dbReference type="EMBL" id="AZMM01006849">
    <property type="protein sequence ID" value="ETJ39259.1"/>
    <property type="molecule type" value="Genomic_DNA"/>
</dbReference>
<dbReference type="InterPro" id="IPR011059">
    <property type="entry name" value="Metal-dep_hydrolase_composite"/>
</dbReference>
<dbReference type="AlphaFoldDB" id="W1YDN2"/>
<feature type="domain" description="Amidohydrolase-related" evidence="1">
    <location>
        <begin position="60"/>
        <end position="414"/>
    </location>
</feature>
<dbReference type="Gene3D" id="1.20.58.520">
    <property type="entry name" value="Amidohydrolase"/>
    <property type="match status" value="1"/>
</dbReference>
<dbReference type="Gene3D" id="2.30.40.10">
    <property type="entry name" value="Urease, subunit C, domain 1"/>
    <property type="match status" value="2"/>
</dbReference>
<evidence type="ECO:0000259" key="1">
    <source>
        <dbReference type="Pfam" id="PF01979"/>
    </source>
</evidence>
<dbReference type="InterPro" id="IPR032466">
    <property type="entry name" value="Metal_Hydrolase"/>
</dbReference>
<dbReference type="GO" id="GO:0016810">
    <property type="term" value="F:hydrolase activity, acting on carbon-nitrogen (but not peptide) bonds"/>
    <property type="evidence" value="ECO:0007669"/>
    <property type="project" value="InterPro"/>
</dbReference>
<organism evidence="2">
    <name type="scientific">human gut metagenome</name>
    <dbReference type="NCBI Taxonomy" id="408170"/>
    <lineage>
        <taxon>unclassified sequences</taxon>
        <taxon>metagenomes</taxon>
        <taxon>organismal metagenomes</taxon>
    </lineage>
</organism>
<accession>W1YDN2</accession>
<comment type="caution">
    <text evidence="2">The sequence shown here is derived from an EMBL/GenBank/DDBJ whole genome shotgun (WGS) entry which is preliminary data.</text>
</comment>
<dbReference type="SUPFAM" id="SSF51556">
    <property type="entry name" value="Metallo-dependent hydrolases"/>
    <property type="match status" value="1"/>
</dbReference>
<gene>
    <name evidence="2" type="ORF">Q604_UNBC06849G0004</name>
</gene>
<dbReference type="Pfam" id="PF01979">
    <property type="entry name" value="Amidohydro_1"/>
    <property type="match status" value="1"/>
</dbReference>
<dbReference type="InterPro" id="IPR051781">
    <property type="entry name" value="Metallo-dep_Hydrolase"/>
</dbReference>
<dbReference type="InterPro" id="IPR006680">
    <property type="entry name" value="Amidohydro-rel"/>
</dbReference>
<reference evidence="2" key="1">
    <citation type="submission" date="2013-12" db="EMBL/GenBank/DDBJ databases">
        <title>A Varibaculum cambriense genome reconstructed from a premature infant gut community with otherwise low bacterial novelty that shifts toward anaerobic metabolism during the third week of life.</title>
        <authorList>
            <person name="Brown C.T."/>
            <person name="Sharon I."/>
            <person name="Thomas B.C."/>
            <person name="Castelle C.J."/>
            <person name="Morowitz M.J."/>
            <person name="Banfield J.F."/>
        </authorList>
    </citation>
    <scope>NUCLEOTIDE SEQUENCE</scope>
</reference>
<dbReference type="CDD" id="cd01299">
    <property type="entry name" value="Met_dep_hydrolase_A"/>
    <property type="match status" value="1"/>
</dbReference>
<dbReference type="PANTHER" id="PTHR43135:SF3">
    <property type="entry name" value="ALPHA-D-RIBOSE 1-METHYLPHOSPHONATE 5-TRIPHOSPHATE DIPHOSPHATASE"/>
    <property type="match status" value="1"/>
</dbReference>
<name>W1YDN2_9ZZZZ</name>